<dbReference type="EMBL" id="BJXA01000076">
    <property type="protein sequence ID" value="GEM42763.1"/>
    <property type="molecule type" value="Genomic_DNA"/>
</dbReference>
<name>A0A511MQ89_9NOCA</name>
<protein>
    <submittedName>
        <fullName evidence="1">Uncharacterized protein</fullName>
    </submittedName>
</protein>
<dbReference type="AlphaFoldDB" id="A0A511MQ89"/>
<keyword evidence="2" id="KW-1185">Reference proteome</keyword>
<dbReference type="RefSeq" id="WP_147140580.1">
    <property type="nucleotide sequence ID" value="NZ_BJXA01000076.1"/>
</dbReference>
<evidence type="ECO:0000313" key="2">
    <source>
        <dbReference type="Proteomes" id="UP000321424"/>
    </source>
</evidence>
<comment type="caution">
    <text evidence="1">The sequence shown here is derived from an EMBL/GenBank/DDBJ whole genome shotgun (WGS) entry which is preliminary data.</text>
</comment>
<reference evidence="1 2" key="1">
    <citation type="submission" date="2019-07" db="EMBL/GenBank/DDBJ databases">
        <title>Whole genome shotgun sequence of Nocardia ninae NBRC 108245.</title>
        <authorList>
            <person name="Hosoyama A."/>
            <person name="Uohara A."/>
            <person name="Ohji S."/>
            <person name="Ichikawa N."/>
        </authorList>
    </citation>
    <scope>NUCLEOTIDE SEQUENCE [LARGE SCALE GENOMIC DNA]</scope>
    <source>
        <strain evidence="1 2">NBRC 108245</strain>
    </source>
</reference>
<evidence type="ECO:0000313" key="1">
    <source>
        <dbReference type="EMBL" id="GEM42763.1"/>
    </source>
</evidence>
<sequence length="68" mass="7264">MLDRSAAAFSLAVALTLGTDATSRAEPTLTYYPSLDACLGAMSKYKTGPAQCTYIDSMGAYELRVPHE</sequence>
<proteinExistence type="predicted"/>
<dbReference type="OrthoDB" id="4571038at2"/>
<organism evidence="1 2">
    <name type="scientific">Nocardia ninae NBRC 108245</name>
    <dbReference type="NCBI Taxonomy" id="1210091"/>
    <lineage>
        <taxon>Bacteria</taxon>
        <taxon>Bacillati</taxon>
        <taxon>Actinomycetota</taxon>
        <taxon>Actinomycetes</taxon>
        <taxon>Mycobacteriales</taxon>
        <taxon>Nocardiaceae</taxon>
        <taxon>Nocardia</taxon>
    </lineage>
</organism>
<dbReference type="Proteomes" id="UP000321424">
    <property type="component" value="Unassembled WGS sequence"/>
</dbReference>
<gene>
    <name evidence="1" type="ORF">NN4_72820</name>
</gene>
<accession>A0A511MQ89</accession>